<dbReference type="EMBL" id="JAEHOH010000028">
    <property type="protein sequence ID" value="MBK0420383.1"/>
    <property type="molecule type" value="Genomic_DNA"/>
</dbReference>
<accession>A0A934Q9Q5</accession>
<dbReference type="Proteomes" id="UP000608530">
    <property type="component" value="Unassembled WGS sequence"/>
</dbReference>
<dbReference type="AlphaFoldDB" id="A0A934Q9Q5"/>
<reference evidence="1" key="1">
    <citation type="submission" date="2020-12" db="EMBL/GenBank/DDBJ databases">
        <title>Leucobacter sp. CAS1, isolated from Chromium sludge.</title>
        <authorList>
            <person name="Xu Z."/>
        </authorList>
    </citation>
    <scope>NUCLEOTIDE SEQUENCE</scope>
    <source>
        <strain evidence="1">CSA1</strain>
    </source>
</reference>
<evidence type="ECO:0008006" key="3">
    <source>
        <dbReference type="Google" id="ProtNLM"/>
    </source>
</evidence>
<name>A0A934Q9Q5_9MICO</name>
<sequence>MSKGIPKKTVAVVIERDHGLCVLRISPDCTGTADVADHRANRGHGGAKSGVLDRPSNLIAACGICNGYKESNANRAELERRGVRVRGDSTHAKTAQRALLTPVLYPDGHVYWLDDFGGRELDEGQPW</sequence>
<keyword evidence="2" id="KW-1185">Reference proteome</keyword>
<organism evidence="1 2">
    <name type="scientific">Leucobacter chromiisoli</name>
    <dbReference type="NCBI Taxonomy" id="2796471"/>
    <lineage>
        <taxon>Bacteria</taxon>
        <taxon>Bacillati</taxon>
        <taxon>Actinomycetota</taxon>
        <taxon>Actinomycetes</taxon>
        <taxon>Micrococcales</taxon>
        <taxon>Microbacteriaceae</taxon>
        <taxon>Leucobacter</taxon>
    </lineage>
</organism>
<proteinExistence type="predicted"/>
<comment type="caution">
    <text evidence="1">The sequence shown here is derived from an EMBL/GenBank/DDBJ whole genome shotgun (WGS) entry which is preliminary data.</text>
</comment>
<protein>
    <recommendedName>
        <fullName evidence="3">HNH endonuclease</fullName>
    </recommendedName>
</protein>
<dbReference type="RefSeq" id="WP_200116522.1">
    <property type="nucleotide sequence ID" value="NZ_JAEHOH010000028.1"/>
</dbReference>
<evidence type="ECO:0000313" key="1">
    <source>
        <dbReference type="EMBL" id="MBK0420383.1"/>
    </source>
</evidence>
<evidence type="ECO:0000313" key="2">
    <source>
        <dbReference type="Proteomes" id="UP000608530"/>
    </source>
</evidence>
<gene>
    <name evidence="1" type="ORF">JD276_15245</name>
</gene>